<dbReference type="SUPFAM" id="SSF102712">
    <property type="entry name" value="JAB1/MPN domain"/>
    <property type="match status" value="1"/>
</dbReference>
<dbReference type="GO" id="GO:0046872">
    <property type="term" value="F:metal ion binding"/>
    <property type="evidence" value="ECO:0007669"/>
    <property type="project" value="UniProtKB-KW"/>
</dbReference>
<protein>
    <recommendedName>
        <fullName evidence="6">MPN domain-containing protein</fullName>
    </recommendedName>
</protein>
<accession>A0A6V8LG74</accession>
<dbReference type="AlphaFoldDB" id="A0A6V8LG74"/>
<dbReference type="Gene3D" id="3.40.140.10">
    <property type="entry name" value="Cytidine Deaminase, domain 2"/>
    <property type="match status" value="1"/>
</dbReference>
<keyword evidence="3" id="KW-0378">Hydrolase</keyword>
<dbReference type="Proteomes" id="UP000482960">
    <property type="component" value="Unassembled WGS sequence"/>
</dbReference>
<evidence type="ECO:0000313" key="7">
    <source>
        <dbReference type="EMBL" id="GFJ96252.1"/>
    </source>
</evidence>
<evidence type="ECO:0000259" key="6">
    <source>
        <dbReference type="PROSITE" id="PS50249"/>
    </source>
</evidence>
<reference evidence="7 8" key="1">
    <citation type="submission" date="2020-03" db="EMBL/GenBank/DDBJ databases">
        <title>Whole genome shotgun sequence of Phytohabitans rumicis NBRC 108638.</title>
        <authorList>
            <person name="Komaki H."/>
            <person name="Tamura T."/>
        </authorList>
    </citation>
    <scope>NUCLEOTIDE SEQUENCE [LARGE SCALE GENOMIC DNA]</scope>
    <source>
        <strain evidence="7 8">NBRC 108638</strain>
    </source>
</reference>
<dbReference type="InterPro" id="IPR037518">
    <property type="entry name" value="MPN"/>
</dbReference>
<evidence type="ECO:0000256" key="1">
    <source>
        <dbReference type="ARBA" id="ARBA00022670"/>
    </source>
</evidence>
<evidence type="ECO:0000256" key="4">
    <source>
        <dbReference type="ARBA" id="ARBA00022833"/>
    </source>
</evidence>
<keyword evidence="8" id="KW-1185">Reference proteome</keyword>
<proteinExistence type="predicted"/>
<name>A0A6V8LG74_9ACTN</name>
<evidence type="ECO:0000256" key="2">
    <source>
        <dbReference type="ARBA" id="ARBA00022723"/>
    </source>
</evidence>
<evidence type="ECO:0000313" key="8">
    <source>
        <dbReference type="Proteomes" id="UP000482960"/>
    </source>
</evidence>
<organism evidence="7 8">
    <name type="scientific">Phytohabitans rumicis</name>
    <dbReference type="NCBI Taxonomy" id="1076125"/>
    <lineage>
        <taxon>Bacteria</taxon>
        <taxon>Bacillati</taxon>
        <taxon>Actinomycetota</taxon>
        <taxon>Actinomycetes</taxon>
        <taxon>Micromonosporales</taxon>
        <taxon>Micromonosporaceae</taxon>
    </lineage>
</organism>
<reference evidence="7 8" key="2">
    <citation type="submission" date="2020-03" db="EMBL/GenBank/DDBJ databases">
        <authorList>
            <person name="Ichikawa N."/>
            <person name="Kimura A."/>
            <person name="Kitahashi Y."/>
            <person name="Uohara A."/>
        </authorList>
    </citation>
    <scope>NUCLEOTIDE SEQUENCE [LARGE SCALE GENOMIC DNA]</scope>
    <source>
        <strain evidence="7 8">NBRC 108638</strain>
    </source>
</reference>
<dbReference type="Pfam" id="PF14464">
    <property type="entry name" value="Prok-JAB"/>
    <property type="match status" value="1"/>
</dbReference>
<sequence>MRAAVDETRGDQRAIEVLFGPGLVRSLLAYIGGARQHERGGVLLGRRDERAVRIGAAVFPPQLAQARDHCAFDVTSIDVIRKAVTELPDRRTREMVGAIVGWVHSHPGHGLFLSRTDMVTLSAWAQLDERAIAVVVDPFLHGPPEERIAWWPAVGGRGRTAGTSGGEDDGMTVTMASAVADQIADAPRASYESWDLVTSYSIISVFPRPAAPGGGGHRATPKRREPRW</sequence>
<dbReference type="PROSITE" id="PS50249">
    <property type="entry name" value="MPN"/>
    <property type="match status" value="1"/>
</dbReference>
<feature type="domain" description="MPN" evidence="6">
    <location>
        <begin position="17"/>
        <end position="154"/>
    </location>
</feature>
<keyword evidence="4" id="KW-0862">Zinc</keyword>
<dbReference type="GO" id="GO:0008237">
    <property type="term" value="F:metallopeptidase activity"/>
    <property type="evidence" value="ECO:0007669"/>
    <property type="project" value="UniProtKB-KW"/>
</dbReference>
<dbReference type="InterPro" id="IPR028090">
    <property type="entry name" value="JAB_dom_prok"/>
</dbReference>
<keyword evidence="2" id="KW-0479">Metal-binding</keyword>
<gene>
    <name evidence="7" type="ORF">Prum_098940</name>
</gene>
<keyword evidence="5" id="KW-0482">Metalloprotease</keyword>
<evidence type="ECO:0000256" key="5">
    <source>
        <dbReference type="ARBA" id="ARBA00023049"/>
    </source>
</evidence>
<evidence type="ECO:0000256" key="3">
    <source>
        <dbReference type="ARBA" id="ARBA00022801"/>
    </source>
</evidence>
<keyword evidence="1" id="KW-0645">Protease</keyword>
<dbReference type="GO" id="GO:0006508">
    <property type="term" value="P:proteolysis"/>
    <property type="evidence" value="ECO:0007669"/>
    <property type="project" value="UniProtKB-KW"/>
</dbReference>
<comment type="caution">
    <text evidence="7">The sequence shown here is derived from an EMBL/GenBank/DDBJ whole genome shotgun (WGS) entry which is preliminary data.</text>
</comment>
<dbReference type="EMBL" id="BLPG01000002">
    <property type="protein sequence ID" value="GFJ96252.1"/>
    <property type="molecule type" value="Genomic_DNA"/>
</dbReference>